<keyword evidence="2" id="KW-1185">Reference proteome</keyword>
<dbReference type="OrthoDB" id="240750at2"/>
<dbReference type="Proteomes" id="UP000315010">
    <property type="component" value="Unassembled WGS sequence"/>
</dbReference>
<organism evidence="1 2">
    <name type="scientific">Novipirellula herctigrandis</name>
    <dbReference type="NCBI Taxonomy" id="2527986"/>
    <lineage>
        <taxon>Bacteria</taxon>
        <taxon>Pseudomonadati</taxon>
        <taxon>Planctomycetota</taxon>
        <taxon>Planctomycetia</taxon>
        <taxon>Pirellulales</taxon>
        <taxon>Pirellulaceae</taxon>
        <taxon>Novipirellula</taxon>
    </lineage>
</organism>
<dbReference type="EMBL" id="SJPJ01000001">
    <property type="protein sequence ID" value="TWT82703.1"/>
    <property type="molecule type" value="Genomic_DNA"/>
</dbReference>
<sequence length="361" mass="41074">MSPFISLSFAFLILVLIGVLTRRQRTLRRRQQECLARQAELDEKVNRLSEAISANNANNANDQVLPALQLELQKLGHQVRDLQHESRKPSALAKHNPKRLRLMDEVLTVMLPIHHKLDRVLFPSDQPLDDLDWMHKLKNREFPYSITDEEGLILYKLIVDNQLKNGYEIATAFGYSSFFMGLAFQSNGGHLLSVDAYVEEAEEDFVYSETRAREHSEAIREAISKKQENHVPEGLKFARWGAEQLGLSSVVDYQVGFSPTDVDVLAQGRTFDFAFIDGGHFGKQPTKDVQAILPFVDPDRFLIVFHDTHCDSVAQAVHFACDQLSIPRYTLRTRNQFVVLSKGIESEKLAACEQLVIRQNA</sequence>
<evidence type="ECO:0000313" key="1">
    <source>
        <dbReference type="EMBL" id="TWT82703.1"/>
    </source>
</evidence>
<dbReference type="Pfam" id="PF13578">
    <property type="entry name" value="Methyltransf_24"/>
    <property type="match status" value="1"/>
</dbReference>
<comment type="caution">
    <text evidence="1">The sequence shown here is derived from an EMBL/GenBank/DDBJ whole genome shotgun (WGS) entry which is preliminary data.</text>
</comment>
<dbReference type="RefSeq" id="WP_146399372.1">
    <property type="nucleotide sequence ID" value="NZ_SJPJ01000001.1"/>
</dbReference>
<protein>
    <submittedName>
        <fullName evidence="1">Uncharacterized protein</fullName>
    </submittedName>
</protein>
<name>A0A5C5Z855_9BACT</name>
<gene>
    <name evidence="1" type="ORF">CA13_41660</name>
</gene>
<proteinExistence type="predicted"/>
<evidence type="ECO:0000313" key="2">
    <source>
        <dbReference type="Proteomes" id="UP000315010"/>
    </source>
</evidence>
<dbReference type="AlphaFoldDB" id="A0A5C5Z855"/>
<dbReference type="Gene3D" id="3.40.50.150">
    <property type="entry name" value="Vaccinia Virus protein VP39"/>
    <property type="match status" value="1"/>
</dbReference>
<reference evidence="1 2" key="1">
    <citation type="submission" date="2019-02" db="EMBL/GenBank/DDBJ databases">
        <title>Deep-cultivation of Planctomycetes and their phenomic and genomic characterization uncovers novel biology.</title>
        <authorList>
            <person name="Wiegand S."/>
            <person name="Jogler M."/>
            <person name="Boedeker C."/>
            <person name="Pinto D."/>
            <person name="Vollmers J."/>
            <person name="Rivas-Marin E."/>
            <person name="Kohn T."/>
            <person name="Peeters S.H."/>
            <person name="Heuer A."/>
            <person name="Rast P."/>
            <person name="Oberbeckmann S."/>
            <person name="Bunk B."/>
            <person name="Jeske O."/>
            <person name="Meyerdierks A."/>
            <person name="Storesund J.E."/>
            <person name="Kallscheuer N."/>
            <person name="Luecker S."/>
            <person name="Lage O.M."/>
            <person name="Pohl T."/>
            <person name="Merkel B.J."/>
            <person name="Hornburger P."/>
            <person name="Mueller R.-W."/>
            <person name="Bruemmer F."/>
            <person name="Labrenz M."/>
            <person name="Spormann A.M."/>
            <person name="Op Den Camp H."/>
            <person name="Overmann J."/>
            <person name="Amann R."/>
            <person name="Jetten M.S.M."/>
            <person name="Mascher T."/>
            <person name="Medema M.H."/>
            <person name="Devos D.P."/>
            <person name="Kaster A.-K."/>
            <person name="Ovreas L."/>
            <person name="Rohde M."/>
            <person name="Galperin M.Y."/>
            <person name="Jogler C."/>
        </authorList>
    </citation>
    <scope>NUCLEOTIDE SEQUENCE [LARGE SCALE GENOMIC DNA]</scope>
    <source>
        <strain evidence="1 2">CA13</strain>
    </source>
</reference>
<dbReference type="SUPFAM" id="SSF53335">
    <property type="entry name" value="S-adenosyl-L-methionine-dependent methyltransferases"/>
    <property type="match status" value="1"/>
</dbReference>
<accession>A0A5C5Z855</accession>
<dbReference type="InterPro" id="IPR029063">
    <property type="entry name" value="SAM-dependent_MTases_sf"/>
</dbReference>